<dbReference type="Proteomes" id="UP000275225">
    <property type="component" value="Unassembled WGS sequence"/>
</dbReference>
<accession>A0A3N6W570</accession>
<evidence type="ECO:0000313" key="2">
    <source>
        <dbReference type="EMBL" id="RQN02686.1"/>
    </source>
</evidence>
<dbReference type="PANTHER" id="PTHR38442">
    <property type="entry name" value="INNER MEMBRANE PROTEIN-RELATED"/>
    <property type="match status" value="1"/>
</dbReference>
<keyword evidence="3" id="KW-1185">Reference proteome</keyword>
<evidence type="ECO:0000313" key="3">
    <source>
        <dbReference type="Proteomes" id="UP000275225"/>
    </source>
</evidence>
<comment type="caution">
    <text evidence="2">The sequence shown here is derived from an EMBL/GenBank/DDBJ whole genome shotgun (WGS) entry which is preliminary data.</text>
</comment>
<keyword evidence="1" id="KW-1133">Transmembrane helix</keyword>
<gene>
    <name evidence="2" type="ORF">EHW97_12410</name>
</gene>
<feature type="transmembrane region" description="Helical" evidence="1">
    <location>
        <begin position="23"/>
        <end position="42"/>
    </location>
</feature>
<dbReference type="EMBL" id="RQJX01000018">
    <property type="protein sequence ID" value="RQN02686.1"/>
    <property type="molecule type" value="Genomic_DNA"/>
</dbReference>
<dbReference type="OrthoDB" id="9769590at2"/>
<name>A0A3N6W570_9ACTN</name>
<evidence type="ECO:0000256" key="1">
    <source>
        <dbReference type="SAM" id="Phobius"/>
    </source>
</evidence>
<dbReference type="InterPro" id="IPR007383">
    <property type="entry name" value="DUF445"/>
</dbReference>
<reference evidence="2 3" key="1">
    <citation type="submission" date="2018-11" db="EMBL/GenBank/DDBJ databases">
        <authorList>
            <person name="Li F."/>
        </authorList>
    </citation>
    <scope>NUCLEOTIDE SEQUENCE [LARGE SCALE GENOMIC DNA]</scope>
    <source>
        <strain evidence="2 3">YS17T</strain>
    </source>
</reference>
<dbReference type="AlphaFoldDB" id="A0A3N6W570"/>
<dbReference type="GO" id="GO:0005886">
    <property type="term" value="C:plasma membrane"/>
    <property type="evidence" value="ECO:0007669"/>
    <property type="project" value="TreeGrafter"/>
</dbReference>
<keyword evidence="1" id="KW-0812">Transmembrane</keyword>
<keyword evidence="1" id="KW-0472">Membrane</keyword>
<proteinExistence type="predicted"/>
<dbReference type="RefSeq" id="WP_124237492.1">
    <property type="nucleotide sequence ID" value="NZ_JBHUFI010000002.1"/>
</dbReference>
<protein>
    <submittedName>
        <fullName evidence="2">DUF445 domain-containing protein</fullName>
    </submittedName>
</protein>
<sequence length="419" mass="46494">MTSLALPSELSAADGERRRRLRVMRTVATSLLLLAAVVFLLTRDGEGWVGYVHAASEAAMVGAIADWFAVTALFKRPLGLPIPHTALVPRKKEQLGASLQEFVSENFLRPEVIRERVDQAGVSVRLGRWLADDAHARRLVDEGSDIAADVLAAIDPADVEAVLTDMIILRILEEPLSPAIGELLAEVVREEAHHGLVDLVLDELGGWMDRHPDRLTALVTERAPSWSPEWANRLVADRLVREARSWVDDIRTDPQSSARRALDQWLAEVAEDLQHDPETAAAAERLKQRLLTQPKTLATAVRLWDTLRIAIISALRDRDGLLRRRFHQEVVHFAERLQHDAALRERVDRVARDASGAIVGRYGGEIATVISATVDRWDGRETARRIELHVGRDLQFIRINGTVVGGLVGVLIHAATTLL</sequence>
<dbReference type="Pfam" id="PF04286">
    <property type="entry name" value="DUF445"/>
    <property type="match status" value="1"/>
</dbReference>
<dbReference type="PANTHER" id="PTHR38442:SF1">
    <property type="entry name" value="INNER MEMBRANE PROTEIN"/>
    <property type="match status" value="1"/>
</dbReference>
<organism evidence="2 3">
    <name type="scientific">Aeromicrobium camelliae</name>
    <dbReference type="NCBI Taxonomy" id="1538144"/>
    <lineage>
        <taxon>Bacteria</taxon>
        <taxon>Bacillati</taxon>
        <taxon>Actinomycetota</taxon>
        <taxon>Actinomycetes</taxon>
        <taxon>Propionibacteriales</taxon>
        <taxon>Nocardioidaceae</taxon>
        <taxon>Aeromicrobium</taxon>
    </lineage>
</organism>